<keyword evidence="1" id="KW-0812">Transmembrane</keyword>
<keyword evidence="1" id="KW-1133">Transmembrane helix</keyword>
<accession>A0A5C1AGW2</accession>
<organism evidence="2 3">
    <name type="scientific">Limnoglobus roseus</name>
    <dbReference type="NCBI Taxonomy" id="2598579"/>
    <lineage>
        <taxon>Bacteria</taxon>
        <taxon>Pseudomonadati</taxon>
        <taxon>Planctomycetota</taxon>
        <taxon>Planctomycetia</taxon>
        <taxon>Gemmatales</taxon>
        <taxon>Gemmataceae</taxon>
        <taxon>Limnoglobus</taxon>
    </lineage>
</organism>
<dbReference type="AlphaFoldDB" id="A0A5C1AGW2"/>
<protein>
    <submittedName>
        <fullName evidence="2">Uncharacterized protein</fullName>
    </submittedName>
</protein>
<keyword evidence="1" id="KW-0472">Membrane</keyword>
<feature type="transmembrane region" description="Helical" evidence="1">
    <location>
        <begin position="6"/>
        <end position="27"/>
    </location>
</feature>
<name>A0A5C1AGW2_9BACT</name>
<dbReference type="EMBL" id="CP042425">
    <property type="protein sequence ID" value="QEL18659.1"/>
    <property type="molecule type" value="Genomic_DNA"/>
</dbReference>
<dbReference type="RefSeq" id="WP_149113138.1">
    <property type="nucleotide sequence ID" value="NZ_CP042425.1"/>
</dbReference>
<gene>
    <name evidence="2" type="ORF">PX52LOC_05693</name>
</gene>
<proteinExistence type="predicted"/>
<evidence type="ECO:0000313" key="2">
    <source>
        <dbReference type="EMBL" id="QEL18659.1"/>
    </source>
</evidence>
<evidence type="ECO:0000256" key="1">
    <source>
        <dbReference type="SAM" id="Phobius"/>
    </source>
</evidence>
<reference evidence="3" key="1">
    <citation type="submission" date="2019-08" db="EMBL/GenBank/DDBJ databases">
        <title>Limnoglobus roseus gen. nov., sp. nov., a novel freshwater planctomycete with a giant genome from the family Gemmataceae.</title>
        <authorList>
            <person name="Kulichevskaya I.S."/>
            <person name="Naumoff D.G."/>
            <person name="Miroshnikov K."/>
            <person name="Ivanova A."/>
            <person name="Philippov D.A."/>
            <person name="Hakobyan A."/>
            <person name="Rijpstra I.C."/>
            <person name="Sinninghe Damste J.S."/>
            <person name="Liesack W."/>
            <person name="Dedysh S.N."/>
        </authorList>
    </citation>
    <scope>NUCLEOTIDE SEQUENCE [LARGE SCALE GENOMIC DNA]</scope>
    <source>
        <strain evidence="3">PX52</strain>
    </source>
</reference>
<keyword evidence="3" id="KW-1185">Reference proteome</keyword>
<sequence>MTGELAFLILLTLIAALVLVFVIRIDFAIRAILNKRLPAILRFLDHNAEELPKFDHVHVSGFIGLRVHGVFIVWEWRAGRWHCLSQAGAADPGVPPSFSGAFEGDVAKTWTQLTESSQSSTRASSP</sequence>
<dbReference type="KEGG" id="lrs:PX52LOC_05693"/>
<evidence type="ECO:0000313" key="3">
    <source>
        <dbReference type="Proteomes" id="UP000324974"/>
    </source>
</evidence>
<dbReference type="Proteomes" id="UP000324974">
    <property type="component" value="Chromosome"/>
</dbReference>